<dbReference type="RefSeq" id="WP_270150615.1">
    <property type="nucleotide sequence ID" value="NZ_CP115450.1"/>
</dbReference>
<dbReference type="Proteomes" id="UP001212821">
    <property type="component" value="Chromosome"/>
</dbReference>
<organism evidence="1 2">
    <name type="scientific">Kitasatospora cathayae</name>
    <dbReference type="NCBI Taxonomy" id="3004092"/>
    <lineage>
        <taxon>Bacteria</taxon>
        <taxon>Bacillati</taxon>
        <taxon>Actinomycetota</taxon>
        <taxon>Actinomycetes</taxon>
        <taxon>Kitasatosporales</taxon>
        <taxon>Streptomycetaceae</taxon>
        <taxon>Kitasatospora</taxon>
    </lineage>
</organism>
<gene>
    <name evidence="1" type="ORF">O1G21_39300</name>
</gene>
<name>A0ABY7QF05_9ACTN</name>
<keyword evidence="2" id="KW-1185">Reference proteome</keyword>
<dbReference type="EMBL" id="CP115450">
    <property type="protein sequence ID" value="WBP91338.1"/>
    <property type="molecule type" value="Genomic_DNA"/>
</dbReference>
<protein>
    <submittedName>
        <fullName evidence="1">Uncharacterized protein</fullName>
    </submittedName>
</protein>
<proteinExistence type="predicted"/>
<evidence type="ECO:0000313" key="2">
    <source>
        <dbReference type="Proteomes" id="UP001212821"/>
    </source>
</evidence>
<sequence>MKIAWTWSGLKVSEIKLAGDAKAHEERRSDVDTVWDAGAA</sequence>
<accession>A0ABY7QF05</accession>
<reference evidence="2" key="1">
    <citation type="submission" date="2022-12" db="EMBL/GenBank/DDBJ databases">
        <authorList>
            <person name="Mo P."/>
        </authorList>
    </citation>
    <scope>NUCLEOTIDE SEQUENCE [LARGE SCALE GENOMIC DNA]</scope>
    <source>
        <strain evidence="2">HUAS 3-15</strain>
    </source>
</reference>
<evidence type="ECO:0000313" key="1">
    <source>
        <dbReference type="EMBL" id="WBP91338.1"/>
    </source>
</evidence>